<dbReference type="STRING" id="1196353.SAMN05444921_102440"/>
<evidence type="ECO:0000313" key="2">
    <source>
        <dbReference type="Proteomes" id="UP000199063"/>
    </source>
</evidence>
<name>A0A1G9PDJ7_9ACTN</name>
<dbReference type="GeneID" id="40828388"/>
<gene>
    <name evidence="1" type="ORF">SAMN05444921_102440</name>
</gene>
<reference evidence="2" key="1">
    <citation type="submission" date="2016-10" db="EMBL/GenBank/DDBJ databases">
        <authorList>
            <person name="Varghese N."/>
            <person name="Submissions S."/>
        </authorList>
    </citation>
    <scope>NUCLEOTIDE SEQUENCE [LARGE SCALE GENOMIC DNA]</scope>
    <source>
        <strain evidence="2">CGMCC 4.7042</strain>
    </source>
</reference>
<proteinExistence type="predicted"/>
<keyword evidence="2" id="KW-1185">Reference proteome</keyword>
<sequence>MELNRVLARAFASIVVSIDLSDDDAIDPDVATDILEPASALLDDLSEQDRRAFADMLVELAELEENPERRQAMADLPDVLGLLDEEED</sequence>
<dbReference type="Proteomes" id="UP000199063">
    <property type="component" value="Unassembled WGS sequence"/>
</dbReference>
<dbReference type="OrthoDB" id="3542511at2"/>
<dbReference type="RefSeq" id="WP_093652703.1">
    <property type="nucleotide sequence ID" value="NZ_FNHI01000002.1"/>
</dbReference>
<dbReference type="EMBL" id="FNHI01000002">
    <property type="protein sequence ID" value="SDL96819.1"/>
    <property type="molecule type" value="Genomic_DNA"/>
</dbReference>
<dbReference type="AlphaFoldDB" id="A0A1G9PDJ7"/>
<organism evidence="1 2">
    <name type="scientific">Streptomyces wuyuanensis</name>
    <dbReference type="NCBI Taxonomy" id="1196353"/>
    <lineage>
        <taxon>Bacteria</taxon>
        <taxon>Bacillati</taxon>
        <taxon>Actinomycetota</taxon>
        <taxon>Actinomycetes</taxon>
        <taxon>Kitasatosporales</taxon>
        <taxon>Streptomycetaceae</taxon>
        <taxon>Streptomyces</taxon>
    </lineage>
</organism>
<evidence type="ECO:0000313" key="1">
    <source>
        <dbReference type="EMBL" id="SDL96819.1"/>
    </source>
</evidence>
<accession>A0A1G9PDJ7</accession>
<protein>
    <submittedName>
        <fullName evidence="1">Uncharacterized protein</fullName>
    </submittedName>
</protein>